<evidence type="ECO:0000256" key="7">
    <source>
        <dbReference type="PROSITE-ProRule" id="PRU00703"/>
    </source>
</evidence>
<evidence type="ECO:0000313" key="9">
    <source>
        <dbReference type="EMBL" id="MBB5090115.1"/>
    </source>
</evidence>
<dbReference type="InterPro" id="IPR046353">
    <property type="entry name" value="CBS_C"/>
</dbReference>
<evidence type="ECO:0000259" key="8">
    <source>
        <dbReference type="PROSITE" id="PS51371"/>
    </source>
</evidence>
<dbReference type="CDD" id="cd01561">
    <property type="entry name" value="CBS_like"/>
    <property type="match status" value="1"/>
</dbReference>
<dbReference type="SUPFAM" id="SSF53686">
    <property type="entry name" value="Tryptophan synthase beta subunit-like PLP-dependent enzymes"/>
    <property type="match status" value="1"/>
</dbReference>
<dbReference type="InterPro" id="IPR000644">
    <property type="entry name" value="CBS_dom"/>
</dbReference>
<keyword evidence="7" id="KW-0129">CBS domain</keyword>
<dbReference type="PANTHER" id="PTHR10314">
    <property type="entry name" value="CYSTATHIONINE BETA-SYNTHASE"/>
    <property type="match status" value="1"/>
</dbReference>
<dbReference type="EMBL" id="JACHIL010000001">
    <property type="protein sequence ID" value="MBB5090115.1"/>
    <property type="molecule type" value="Genomic_DNA"/>
</dbReference>
<evidence type="ECO:0000256" key="1">
    <source>
        <dbReference type="ARBA" id="ARBA00001933"/>
    </source>
</evidence>
<dbReference type="Proteomes" id="UP000531231">
    <property type="component" value="Unassembled WGS sequence"/>
</dbReference>
<dbReference type="RefSeq" id="WP_151158656.1">
    <property type="nucleotide sequence ID" value="NZ_JACHIL010000001.1"/>
</dbReference>
<dbReference type="SMART" id="SM00116">
    <property type="entry name" value="CBS"/>
    <property type="match status" value="1"/>
</dbReference>
<dbReference type="Pfam" id="PF00571">
    <property type="entry name" value="CBS"/>
    <property type="match status" value="2"/>
</dbReference>
<evidence type="ECO:0000256" key="3">
    <source>
        <dbReference type="ARBA" id="ARBA00022898"/>
    </source>
</evidence>
<protein>
    <recommendedName>
        <fullName evidence="4">Cysteine synthase B</fullName>
    </recommendedName>
    <alternativeName>
        <fullName evidence="5">O-acetylserine (thiol)-lyase B</fullName>
    </alternativeName>
    <alternativeName>
        <fullName evidence="6">O-acetylserine sulfhydrylase B</fullName>
    </alternativeName>
</protein>
<dbReference type="Gene3D" id="3.40.50.1100">
    <property type="match status" value="2"/>
</dbReference>
<dbReference type="InterPro" id="IPR001216">
    <property type="entry name" value="P-phosphate_BS"/>
</dbReference>
<dbReference type="InterPro" id="IPR001926">
    <property type="entry name" value="TrpB-like_PALP"/>
</dbReference>
<comment type="caution">
    <text evidence="9">The sequence shown here is derived from an EMBL/GenBank/DDBJ whole genome shotgun (WGS) entry which is preliminary data.</text>
</comment>
<reference evidence="9 10" key="1">
    <citation type="submission" date="2020-08" db="EMBL/GenBank/DDBJ databases">
        <title>Genomic Encyclopedia of Type Strains, Phase IV (KMG-IV): sequencing the most valuable type-strain genomes for metagenomic binning, comparative biology and taxonomic classification.</title>
        <authorList>
            <person name="Goeker M."/>
        </authorList>
    </citation>
    <scope>NUCLEOTIDE SEQUENCE [LARGE SCALE GENOMIC DNA]</scope>
    <source>
        <strain evidence="9 10">DSM 25620</strain>
    </source>
</reference>
<keyword evidence="10" id="KW-1185">Reference proteome</keyword>
<dbReference type="GO" id="GO:0006535">
    <property type="term" value="P:cysteine biosynthetic process from serine"/>
    <property type="evidence" value="ECO:0007669"/>
    <property type="project" value="InterPro"/>
</dbReference>
<dbReference type="InterPro" id="IPR050214">
    <property type="entry name" value="Cys_Synth/Cystath_Beta-Synth"/>
</dbReference>
<keyword evidence="3" id="KW-0663">Pyridoxal phosphate</keyword>
<dbReference type="FunFam" id="3.40.50.1100:FF:000003">
    <property type="entry name" value="Cystathionine beta-synthase"/>
    <property type="match status" value="1"/>
</dbReference>
<evidence type="ECO:0000256" key="2">
    <source>
        <dbReference type="ARBA" id="ARBA00007103"/>
    </source>
</evidence>
<dbReference type="InterPro" id="IPR036052">
    <property type="entry name" value="TrpB-like_PALP_sf"/>
</dbReference>
<dbReference type="InterPro" id="IPR046342">
    <property type="entry name" value="CBS_dom_sf"/>
</dbReference>
<dbReference type="CDD" id="cd04608">
    <property type="entry name" value="CBS_pair_CBS"/>
    <property type="match status" value="1"/>
</dbReference>
<evidence type="ECO:0000256" key="4">
    <source>
        <dbReference type="ARBA" id="ARBA00072081"/>
    </source>
</evidence>
<proteinExistence type="inferred from homology"/>
<evidence type="ECO:0000256" key="6">
    <source>
        <dbReference type="ARBA" id="ARBA00079153"/>
    </source>
</evidence>
<organism evidence="9 10">
    <name type="scientific">Pseudochrobactrum saccharolyticum</name>
    <dbReference type="NCBI Taxonomy" id="354352"/>
    <lineage>
        <taxon>Bacteria</taxon>
        <taxon>Pseudomonadati</taxon>
        <taxon>Pseudomonadota</taxon>
        <taxon>Alphaproteobacteria</taxon>
        <taxon>Hyphomicrobiales</taxon>
        <taxon>Brucellaceae</taxon>
        <taxon>Pseudochrobactrum</taxon>
    </lineage>
</organism>
<evidence type="ECO:0000313" key="10">
    <source>
        <dbReference type="Proteomes" id="UP000531231"/>
    </source>
</evidence>
<dbReference type="Pfam" id="PF00291">
    <property type="entry name" value="PALP"/>
    <property type="match status" value="1"/>
</dbReference>
<dbReference type="PROSITE" id="PS00901">
    <property type="entry name" value="CYS_SYNTHASE"/>
    <property type="match status" value="1"/>
</dbReference>
<dbReference type="FunFam" id="3.40.50.1100:FF:000118">
    <property type="entry name" value="Related to CYS4-cystathionine beta-synthase"/>
    <property type="match status" value="1"/>
</dbReference>
<evidence type="ECO:0000256" key="5">
    <source>
        <dbReference type="ARBA" id="ARBA00078257"/>
    </source>
</evidence>
<feature type="domain" description="CBS" evidence="8">
    <location>
        <begin position="337"/>
        <end position="397"/>
    </location>
</feature>
<sequence length="467" mass="50775">MRFASVFPSVLQLIGRTPLVELSGFDTEPCRLFAKLESQNPSGSIKDRVALSIISAAEQSGQLRAGGTIVEATAGNTGLGLAQVAALRGYRLILAIPDKMSKEKIRHLRALGADVRLTRSDVDKNHPEHYQNLARRIAEETPDAFFADQFSNPANPRAHETATGPEIWEQTGHKIDAVIVGVGSGGTLTGLGRYFRSVSPQTQIILADPEGSVLAPFIATRQLAQAGQWSVEGIGQDYIPDNADLSLVSRAYTISDRQSVQAARDLLLREGILAGASSGTLLAAALQYCREQTEPKNVVTLICDSGSKYLSKMFDDNWLRERHLSERAVQGNLEDLISRRHQDGAVEVTAPDESLLEAYGRMRRNAVSQLPVLDGGRLVGIIDESDILKAVEGPSEGRWSRFAAQVSSAMTPQPRVLQVDSPLSALQSFFDRDEVALIVNGADFIGLITRIDLINHLRYAGKNTRDA</sequence>
<comment type="similarity">
    <text evidence="2">Belongs to the cysteine synthase/cystathionine beta-synthase family.</text>
</comment>
<dbReference type="Gene3D" id="3.10.580.10">
    <property type="entry name" value="CBS-domain"/>
    <property type="match status" value="1"/>
</dbReference>
<keyword evidence="9" id="KW-0456">Lyase</keyword>
<comment type="cofactor">
    <cofactor evidence="1">
        <name>pyridoxal 5'-phosphate</name>
        <dbReference type="ChEBI" id="CHEBI:597326"/>
    </cofactor>
</comment>
<dbReference type="PROSITE" id="PS51371">
    <property type="entry name" value="CBS"/>
    <property type="match status" value="1"/>
</dbReference>
<accession>A0A7W8AIW8</accession>
<name>A0A7W8AIW8_9HYPH</name>
<dbReference type="AlphaFoldDB" id="A0A7W8AIW8"/>
<gene>
    <name evidence="9" type="ORF">HNQ68_000627</name>
</gene>
<dbReference type="SUPFAM" id="SSF54631">
    <property type="entry name" value="CBS-domain pair"/>
    <property type="match status" value="1"/>
</dbReference>
<dbReference type="GO" id="GO:0016829">
    <property type="term" value="F:lyase activity"/>
    <property type="evidence" value="ECO:0007669"/>
    <property type="project" value="UniProtKB-KW"/>
</dbReference>
<dbReference type="GO" id="GO:0016765">
    <property type="term" value="F:transferase activity, transferring alkyl or aryl (other than methyl) groups"/>
    <property type="evidence" value="ECO:0007669"/>
    <property type="project" value="UniProtKB-ARBA"/>
</dbReference>